<gene>
    <name evidence="3" type="ORF">HQ394_08380</name>
</gene>
<dbReference type="EMBL" id="CP053923">
    <property type="protein sequence ID" value="QNT69330.1"/>
    <property type="molecule type" value="Genomic_DNA"/>
</dbReference>
<evidence type="ECO:0000313" key="3">
    <source>
        <dbReference type="EMBL" id="QNT69330.1"/>
    </source>
</evidence>
<reference evidence="3 4" key="1">
    <citation type="submission" date="2020-05" db="EMBL/GenBank/DDBJ databases">
        <title>Complete closed genome sequence of Defluviicoccus vanus.</title>
        <authorList>
            <person name="Bessarab I."/>
            <person name="Arumugam K."/>
            <person name="Maszenan A.M."/>
            <person name="Seviour R.J."/>
            <person name="Williams R.B."/>
        </authorList>
    </citation>
    <scope>NUCLEOTIDE SEQUENCE [LARGE SCALE GENOMIC DNA]</scope>
    <source>
        <strain evidence="3 4">Ben 114</strain>
    </source>
</reference>
<dbReference type="PANTHER" id="PTHR34039:SF1">
    <property type="entry name" value="UPF0102 PROTEIN YRAN"/>
    <property type="match status" value="1"/>
</dbReference>
<comment type="similarity">
    <text evidence="1 2">Belongs to the UPF0102 family.</text>
</comment>
<dbReference type="GO" id="GO:0003676">
    <property type="term" value="F:nucleic acid binding"/>
    <property type="evidence" value="ECO:0007669"/>
    <property type="project" value="InterPro"/>
</dbReference>
<dbReference type="Gene3D" id="3.40.1350.10">
    <property type="match status" value="1"/>
</dbReference>
<evidence type="ECO:0000313" key="4">
    <source>
        <dbReference type="Proteomes" id="UP000516369"/>
    </source>
</evidence>
<accession>A0A7H1N0U4</accession>
<proteinExistence type="inferred from homology"/>
<dbReference type="SUPFAM" id="SSF52980">
    <property type="entry name" value="Restriction endonuclease-like"/>
    <property type="match status" value="1"/>
</dbReference>
<dbReference type="KEGG" id="dvn:HQ394_08380"/>
<dbReference type="RefSeq" id="WP_190262835.1">
    <property type="nucleotide sequence ID" value="NZ_CP053923.1"/>
</dbReference>
<dbReference type="InterPro" id="IPR003509">
    <property type="entry name" value="UPF0102_YraN-like"/>
</dbReference>
<protein>
    <recommendedName>
        <fullName evidence="2">UPF0102 protein HQ394_08380</fullName>
    </recommendedName>
</protein>
<dbReference type="PANTHER" id="PTHR34039">
    <property type="entry name" value="UPF0102 PROTEIN YRAN"/>
    <property type="match status" value="1"/>
</dbReference>
<evidence type="ECO:0000256" key="2">
    <source>
        <dbReference type="HAMAP-Rule" id="MF_00048"/>
    </source>
</evidence>
<dbReference type="NCBIfam" id="TIGR00252">
    <property type="entry name" value="YraN family protein"/>
    <property type="match status" value="1"/>
</dbReference>
<organism evidence="3 4">
    <name type="scientific">Defluviicoccus vanus</name>
    <dbReference type="NCBI Taxonomy" id="111831"/>
    <lineage>
        <taxon>Bacteria</taxon>
        <taxon>Pseudomonadati</taxon>
        <taxon>Pseudomonadota</taxon>
        <taxon>Alphaproteobacteria</taxon>
        <taxon>Rhodospirillales</taxon>
        <taxon>Rhodospirillaceae</taxon>
        <taxon>Defluviicoccus</taxon>
    </lineage>
</organism>
<evidence type="ECO:0000256" key="1">
    <source>
        <dbReference type="ARBA" id="ARBA00006738"/>
    </source>
</evidence>
<name>A0A7H1N0U4_9PROT</name>
<dbReference type="HAMAP" id="MF_00048">
    <property type="entry name" value="UPF0102"/>
    <property type="match status" value="1"/>
</dbReference>
<dbReference type="NCBIfam" id="NF009151">
    <property type="entry name" value="PRK12497.1-5"/>
    <property type="match status" value="1"/>
</dbReference>
<keyword evidence="4" id="KW-1185">Reference proteome</keyword>
<dbReference type="Proteomes" id="UP000516369">
    <property type="component" value="Chromosome"/>
</dbReference>
<dbReference type="Pfam" id="PF02021">
    <property type="entry name" value="UPF0102"/>
    <property type="match status" value="1"/>
</dbReference>
<dbReference type="InterPro" id="IPR011335">
    <property type="entry name" value="Restrct_endonuc-II-like"/>
</dbReference>
<dbReference type="AlphaFoldDB" id="A0A7H1N0U4"/>
<dbReference type="InterPro" id="IPR011856">
    <property type="entry name" value="tRNA_endonuc-like_dom_sf"/>
</dbReference>
<sequence>MSRRDVLPAAKRQDAERYGRAAEALAAIYLRLKGYRIIARDLRTPVGEIDLITVRGNVIAFIEVKARSVDADEVLSPTQRRRIVRAAELFLARRPAFAALDVRFDLLLVGRRRWPKHLRAAFRADD</sequence>